<proteinExistence type="predicted"/>
<dbReference type="AlphaFoldDB" id="A0A8J8NYN5"/>
<reference evidence="1" key="1">
    <citation type="submission" date="2019-06" db="EMBL/GenBank/DDBJ databases">
        <authorList>
            <person name="Zheng W."/>
        </authorList>
    </citation>
    <scope>NUCLEOTIDE SEQUENCE</scope>
    <source>
        <strain evidence="1">QDHG01</strain>
    </source>
</reference>
<gene>
    <name evidence="1" type="ORF">FGO68_gene8045</name>
</gene>
<evidence type="ECO:0000313" key="2">
    <source>
        <dbReference type="Proteomes" id="UP000785679"/>
    </source>
</evidence>
<dbReference type="Proteomes" id="UP000785679">
    <property type="component" value="Unassembled WGS sequence"/>
</dbReference>
<keyword evidence="2" id="KW-1185">Reference proteome</keyword>
<comment type="caution">
    <text evidence="1">The sequence shown here is derived from an EMBL/GenBank/DDBJ whole genome shotgun (WGS) entry which is preliminary data.</text>
</comment>
<name>A0A8J8NYN5_HALGN</name>
<protein>
    <submittedName>
        <fullName evidence="1">Uncharacterized protein</fullName>
    </submittedName>
</protein>
<accession>A0A8J8NYN5</accession>
<organism evidence="1 2">
    <name type="scientific">Halteria grandinella</name>
    <dbReference type="NCBI Taxonomy" id="5974"/>
    <lineage>
        <taxon>Eukaryota</taxon>
        <taxon>Sar</taxon>
        <taxon>Alveolata</taxon>
        <taxon>Ciliophora</taxon>
        <taxon>Intramacronucleata</taxon>
        <taxon>Spirotrichea</taxon>
        <taxon>Stichotrichia</taxon>
        <taxon>Sporadotrichida</taxon>
        <taxon>Halteriidae</taxon>
        <taxon>Halteria</taxon>
    </lineage>
</organism>
<dbReference type="EMBL" id="RRYP01004600">
    <property type="protein sequence ID" value="TNV82740.1"/>
    <property type="molecule type" value="Genomic_DNA"/>
</dbReference>
<sequence length="123" mass="14249">MLLFPIYINLQLPYLQIFLLNLKQVLIRFLLLILNLPAQISYKQTPVINGNEAFLLVQLQFLDFLLDFLDLLAELFSHLFLVLDAALHASDFFKQFGDSLFLAVQFRFLTALAFIWKLGEGLL</sequence>
<evidence type="ECO:0000313" key="1">
    <source>
        <dbReference type="EMBL" id="TNV82740.1"/>
    </source>
</evidence>